<accession>A0A843X3A3</accession>
<feature type="compositionally biased region" description="Gly residues" evidence="5">
    <location>
        <begin position="346"/>
        <end position="356"/>
    </location>
</feature>
<name>A0A843X3A3_COLES</name>
<evidence type="ECO:0000256" key="3">
    <source>
        <dbReference type="ARBA" id="ARBA00022473"/>
    </source>
</evidence>
<feature type="non-terminal residue" evidence="7">
    <location>
        <position position="1"/>
    </location>
</feature>
<evidence type="ECO:0000256" key="4">
    <source>
        <dbReference type="ARBA" id="ARBA00023242"/>
    </source>
</evidence>
<dbReference type="PROSITE" id="PS50891">
    <property type="entry name" value="LOB"/>
    <property type="match status" value="1"/>
</dbReference>
<evidence type="ECO:0000313" key="8">
    <source>
        <dbReference type="Proteomes" id="UP000652761"/>
    </source>
</evidence>
<evidence type="ECO:0000313" key="7">
    <source>
        <dbReference type="EMBL" id="MQM09980.1"/>
    </source>
</evidence>
<feature type="domain" description="LOB" evidence="6">
    <location>
        <begin position="150"/>
        <end position="251"/>
    </location>
</feature>
<dbReference type="PANTHER" id="PTHR31301:SF83">
    <property type="entry name" value="PROTEIN ASYMMETRIC LEAVES 2"/>
    <property type="match status" value="1"/>
</dbReference>
<comment type="subcellular location">
    <subcellularLocation>
        <location evidence="1">Nucleus</location>
    </subcellularLocation>
</comment>
<reference evidence="7" key="1">
    <citation type="submission" date="2017-07" db="EMBL/GenBank/DDBJ databases">
        <title>Taro Niue Genome Assembly and Annotation.</title>
        <authorList>
            <person name="Atibalentja N."/>
            <person name="Keating K."/>
            <person name="Fields C.J."/>
        </authorList>
    </citation>
    <scope>NUCLEOTIDE SEQUENCE</scope>
    <source>
        <strain evidence="7">Niue_2</strain>
        <tissue evidence="7">Leaf</tissue>
    </source>
</reference>
<keyword evidence="4" id="KW-0539">Nucleus</keyword>
<protein>
    <recommendedName>
        <fullName evidence="6">LOB domain-containing protein</fullName>
    </recommendedName>
</protein>
<comment type="similarity">
    <text evidence="2">Belongs to the LOB domain-containing protein family.</text>
</comment>
<feature type="compositionally biased region" description="Low complexity" evidence="5">
    <location>
        <begin position="413"/>
        <end position="436"/>
    </location>
</feature>
<dbReference type="GO" id="GO:0005634">
    <property type="term" value="C:nucleus"/>
    <property type="evidence" value="ECO:0007669"/>
    <property type="project" value="UniProtKB-SubCell"/>
</dbReference>
<feature type="region of interest" description="Disordered" evidence="5">
    <location>
        <begin position="1"/>
        <end position="37"/>
    </location>
</feature>
<keyword evidence="3" id="KW-0217">Developmental protein</keyword>
<dbReference type="PANTHER" id="PTHR31301">
    <property type="entry name" value="LOB DOMAIN-CONTAINING PROTEIN 4-RELATED"/>
    <property type="match status" value="1"/>
</dbReference>
<proteinExistence type="inferred from homology"/>
<dbReference type="EMBL" id="NMUH01004538">
    <property type="protein sequence ID" value="MQM09980.1"/>
    <property type="molecule type" value="Genomic_DNA"/>
</dbReference>
<evidence type="ECO:0000256" key="2">
    <source>
        <dbReference type="ARBA" id="ARBA00005474"/>
    </source>
</evidence>
<dbReference type="AlphaFoldDB" id="A0A843X3A3"/>
<gene>
    <name evidence="7" type="ORF">Taro_042870</name>
</gene>
<sequence length="459" mass="48814">LTAAEEEEEEEEQEEAAEGRARPRSEGFSAPPFYNAGGSPVAEARVVRSRAFRERAGEIPGLSSSDPHSFWNLPSCTRISLPLRFDSALPRLIYVLSPPTGLALILHFAFLSAIAAWKIQNRILQEKEREGEIESEVATVVVRMASSSNSPCAACKFLRRKCIPGCVFAPYFPQDQSSKFANVHRVFGASNVAKLLNDLSPAHREDAVNSLAYEAQARLEDPVYGCVGYISVLQHRLRQLQQDLDTAKAELSTYIGPAAMANIMEARRVAAANAGAREQIEMMRNYEQQQQQLDLMRYGGGLDGGGTGGLGGFNQLGSVVTVAGPSTGYGHAGAGPSTGLAHGAGPSSGMGHGGTFTGLAGQAGPSTGIAHAGSSGYGHAGPSTELAHGAGPSTGLALAPQQFDNPFRHPHAHANYQEHQQHQQQYQHPQQVPQHQLRFAKEEGVGSSWDGGGRGPSSS</sequence>
<keyword evidence="8" id="KW-1185">Reference proteome</keyword>
<feature type="compositionally biased region" description="Gly residues" evidence="5">
    <location>
        <begin position="449"/>
        <end position="459"/>
    </location>
</feature>
<organism evidence="7 8">
    <name type="scientific">Colocasia esculenta</name>
    <name type="common">Wild taro</name>
    <name type="synonym">Arum esculentum</name>
    <dbReference type="NCBI Taxonomy" id="4460"/>
    <lineage>
        <taxon>Eukaryota</taxon>
        <taxon>Viridiplantae</taxon>
        <taxon>Streptophyta</taxon>
        <taxon>Embryophyta</taxon>
        <taxon>Tracheophyta</taxon>
        <taxon>Spermatophyta</taxon>
        <taxon>Magnoliopsida</taxon>
        <taxon>Liliopsida</taxon>
        <taxon>Araceae</taxon>
        <taxon>Aroideae</taxon>
        <taxon>Colocasieae</taxon>
        <taxon>Colocasia</taxon>
    </lineage>
</organism>
<feature type="compositionally biased region" description="Acidic residues" evidence="5">
    <location>
        <begin position="1"/>
        <end position="16"/>
    </location>
</feature>
<feature type="region of interest" description="Disordered" evidence="5">
    <location>
        <begin position="339"/>
        <end position="459"/>
    </location>
</feature>
<dbReference type="InterPro" id="IPR004883">
    <property type="entry name" value="LOB"/>
</dbReference>
<evidence type="ECO:0000256" key="5">
    <source>
        <dbReference type="SAM" id="MobiDB-lite"/>
    </source>
</evidence>
<comment type="caution">
    <text evidence="7">The sequence shown here is derived from an EMBL/GenBank/DDBJ whole genome shotgun (WGS) entry which is preliminary data.</text>
</comment>
<evidence type="ECO:0000256" key="1">
    <source>
        <dbReference type="ARBA" id="ARBA00004123"/>
    </source>
</evidence>
<dbReference type="Proteomes" id="UP000652761">
    <property type="component" value="Unassembled WGS sequence"/>
</dbReference>
<dbReference type="Pfam" id="PF03195">
    <property type="entry name" value="LOB"/>
    <property type="match status" value="1"/>
</dbReference>
<evidence type="ECO:0000259" key="6">
    <source>
        <dbReference type="PROSITE" id="PS50891"/>
    </source>
</evidence>